<keyword evidence="2" id="KW-0472">Membrane</keyword>
<protein>
    <submittedName>
        <fullName evidence="4">DUF3999 family protein</fullName>
    </submittedName>
</protein>
<feature type="chain" id="PRO_5046355976" evidence="3">
    <location>
        <begin position="19"/>
        <end position="471"/>
    </location>
</feature>
<keyword evidence="5" id="KW-1185">Reference proteome</keyword>
<evidence type="ECO:0000313" key="5">
    <source>
        <dbReference type="Proteomes" id="UP001371218"/>
    </source>
</evidence>
<keyword evidence="3" id="KW-0732">Signal</keyword>
<dbReference type="RefSeq" id="WP_341424569.1">
    <property type="nucleotide sequence ID" value="NZ_JBBUTG010000002.1"/>
</dbReference>
<feature type="transmembrane region" description="Helical" evidence="2">
    <location>
        <begin position="437"/>
        <end position="458"/>
    </location>
</feature>
<dbReference type="Proteomes" id="UP001371218">
    <property type="component" value="Unassembled WGS sequence"/>
</dbReference>
<dbReference type="EMBL" id="JBBUTG010000002">
    <property type="protein sequence ID" value="MEK8030219.1"/>
    <property type="molecule type" value="Genomic_DNA"/>
</dbReference>
<name>A0ABU9BJS6_9BURK</name>
<keyword evidence="2" id="KW-1133">Transmembrane helix</keyword>
<proteinExistence type="predicted"/>
<sequence>MRCAWMMWMALAAVSASAGEAPLKLQGEGAYYTLRLPLGVRAQAKSADLSDLRVLNGAGDAVPYAWVDDEAATVATPNRQSVPLFKAPAAAGVASQPAPALQGGWIVDLRAVKGLVQELQLDITPEAHGIYPFMLEASDDLQRWRMLQPEAQLVALQHQGLRLERSSFELAGTDGGVSRAGYLRLRPIPGAEPLPLKGAHIVSLAHRTDLPDWQWSESLSPAECTETHCDYVLPRHLPLQRVEFELAQSNTLAQVQLLVQADDEPHPEAPRAHGHRVRDHLRGLRHKEAPVAPRQDESFWPLASGTVYALNLQGSAVRSTVMTVSGGLYRKLRVQPTGGMAQLGAVAPRLRVAGRAANLVFLARGPGPYRLAWAQTSPPVAMSLDQLMPGRRADDPLPQTTAELAPATVASTASPTPPAPSTASAPTADTAGSNHKLWLWAAMAGALLLMGFMAWTLLKPGAAPRGDPPTG</sequence>
<dbReference type="InterPro" id="IPR025060">
    <property type="entry name" value="DUF3999"/>
</dbReference>
<keyword evidence="2" id="KW-0812">Transmembrane</keyword>
<comment type="caution">
    <text evidence="4">The sequence shown here is derived from an EMBL/GenBank/DDBJ whole genome shotgun (WGS) entry which is preliminary data.</text>
</comment>
<feature type="signal peptide" evidence="3">
    <location>
        <begin position="1"/>
        <end position="18"/>
    </location>
</feature>
<evidence type="ECO:0000313" key="4">
    <source>
        <dbReference type="EMBL" id="MEK8030219.1"/>
    </source>
</evidence>
<reference evidence="4 5" key="1">
    <citation type="submission" date="2024-04" db="EMBL/GenBank/DDBJ databases">
        <title>Novel species of the genus Ideonella isolated from streams.</title>
        <authorList>
            <person name="Lu H."/>
        </authorList>
    </citation>
    <scope>NUCLEOTIDE SEQUENCE [LARGE SCALE GENOMIC DNA]</scope>
    <source>
        <strain evidence="4 5">DXS29W</strain>
    </source>
</reference>
<feature type="region of interest" description="Disordered" evidence="1">
    <location>
        <begin position="407"/>
        <end position="430"/>
    </location>
</feature>
<evidence type="ECO:0000256" key="3">
    <source>
        <dbReference type="SAM" id="SignalP"/>
    </source>
</evidence>
<accession>A0ABU9BJS6</accession>
<feature type="compositionally biased region" description="Low complexity" evidence="1">
    <location>
        <begin position="421"/>
        <end position="430"/>
    </location>
</feature>
<dbReference type="Pfam" id="PF13163">
    <property type="entry name" value="DUF3999"/>
    <property type="match status" value="2"/>
</dbReference>
<evidence type="ECO:0000256" key="2">
    <source>
        <dbReference type="SAM" id="Phobius"/>
    </source>
</evidence>
<evidence type="ECO:0000256" key="1">
    <source>
        <dbReference type="SAM" id="MobiDB-lite"/>
    </source>
</evidence>
<gene>
    <name evidence="4" type="ORF">AACH06_05230</name>
</gene>
<organism evidence="4 5">
    <name type="scientific">Ideonella lacteola</name>
    <dbReference type="NCBI Taxonomy" id="2984193"/>
    <lineage>
        <taxon>Bacteria</taxon>
        <taxon>Pseudomonadati</taxon>
        <taxon>Pseudomonadota</taxon>
        <taxon>Betaproteobacteria</taxon>
        <taxon>Burkholderiales</taxon>
        <taxon>Sphaerotilaceae</taxon>
        <taxon>Ideonella</taxon>
    </lineage>
</organism>